<dbReference type="EMBL" id="SOFI01000003">
    <property type="protein sequence ID" value="TFB78976.1"/>
    <property type="molecule type" value="Genomic_DNA"/>
</dbReference>
<dbReference type="Gene3D" id="3.90.79.10">
    <property type="entry name" value="Nucleoside Triphosphate Pyrophosphohydrolase"/>
    <property type="match status" value="1"/>
</dbReference>
<keyword evidence="4" id="KW-1185">Reference proteome</keyword>
<comment type="caution">
    <text evidence="3">The sequence shown here is derived from an EMBL/GenBank/DDBJ whole genome shotgun (WGS) entry which is preliminary data.</text>
</comment>
<dbReference type="OrthoDB" id="9806150at2"/>
<keyword evidence="1 3" id="KW-0378">Hydrolase</keyword>
<dbReference type="PANTHER" id="PTHR11839">
    <property type="entry name" value="UDP/ADP-SUGAR PYROPHOSPHATASE"/>
    <property type="match status" value="1"/>
</dbReference>
<evidence type="ECO:0000259" key="2">
    <source>
        <dbReference type="PROSITE" id="PS51462"/>
    </source>
</evidence>
<name>A0A4R8V9G4_9MICO</name>
<dbReference type="CDD" id="cd24158">
    <property type="entry name" value="NUDIX_ADPRase_Rv1700"/>
    <property type="match status" value="1"/>
</dbReference>
<dbReference type="SUPFAM" id="SSF55811">
    <property type="entry name" value="Nudix"/>
    <property type="match status" value="1"/>
</dbReference>
<dbReference type="Pfam" id="PF00293">
    <property type="entry name" value="NUDIX"/>
    <property type="match status" value="1"/>
</dbReference>
<protein>
    <submittedName>
        <fullName evidence="3">NUDIX hydrolase</fullName>
    </submittedName>
</protein>
<dbReference type="PROSITE" id="PS51462">
    <property type="entry name" value="NUDIX"/>
    <property type="match status" value="1"/>
</dbReference>
<feature type="domain" description="Nudix hydrolase" evidence="2">
    <location>
        <begin position="50"/>
        <end position="183"/>
    </location>
</feature>
<dbReference type="InterPro" id="IPR015797">
    <property type="entry name" value="NUDIX_hydrolase-like_dom_sf"/>
</dbReference>
<evidence type="ECO:0000313" key="4">
    <source>
        <dbReference type="Proteomes" id="UP000298488"/>
    </source>
</evidence>
<dbReference type="GO" id="GO:0019693">
    <property type="term" value="P:ribose phosphate metabolic process"/>
    <property type="evidence" value="ECO:0007669"/>
    <property type="project" value="TreeGrafter"/>
</dbReference>
<dbReference type="GO" id="GO:0005829">
    <property type="term" value="C:cytosol"/>
    <property type="evidence" value="ECO:0007669"/>
    <property type="project" value="TreeGrafter"/>
</dbReference>
<proteinExistence type="predicted"/>
<dbReference type="AlphaFoldDB" id="A0A4R8V9G4"/>
<dbReference type="Proteomes" id="UP000298488">
    <property type="component" value="Unassembled WGS sequence"/>
</dbReference>
<dbReference type="GO" id="GO:0016787">
    <property type="term" value="F:hydrolase activity"/>
    <property type="evidence" value="ECO:0007669"/>
    <property type="project" value="UniProtKB-KW"/>
</dbReference>
<evidence type="ECO:0000256" key="1">
    <source>
        <dbReference type="ARBA" id="ARBA00022801"/>
    </source>
</evidence>
<accession>A0A4R8V9G4</accession>
<dbReference type="PANTHER" id="PTHR11839:SF31">
    <property type="entry name" value="ADP-RIBOSE PYROPHOSPHATASE"/>
    <property type="match status" value="1"/>
</dbReference>
<reference evidence="3 4" key="1">
    <citation type="submission" date="2019-03" db="EMBL/GenBank/DDBJ databases">
        <title>Genomics of glacier-inhabiting Cryobacterium strains.</title>
        <authorList>
            <person name="Liu Q."/>
            <person name="Xin Y.-H."/>
        </authorList>
    </citation>
    <scope>NUCLEOTIDE SEQUENCE [LARGE SCALE GENOMIC DNA]</scope>
    <source>
        <strain evidence="3 4">CGMCC 1.10440</strain>
    </source>
</reference>
<dbReference type="InterPro" id="IPR000086">
    <property type="entry name" value="NUDIX_hydrolase_dom"/>
</dbReference>
<organism evidence="3 4">
    <name type="scientific">Terrimesophilobacter mesophilus</name>
    <dbReference type="NCBI Taxonomy" id="433647"/>
    <lineage>
        <taxon>Bacteria</taxon>
        <taxon>Bacillati</taxon>
        <taxon>Actinomycetota</taxon>
        <taxon>Actinomycetes</taxon>
        <taxon>Micrococcales</taxon>
        <taxon>Microbacteriaceae</taxon>
        <taxon>Terrimesophilobacter</taxon>
    </lineage>
</organism>
<sequence>MSESSASDPLSDERFRVEVTRSDRVFDGAVWDVVRERFRFGDGELVREFMQHPGAVAILAEDREGRILLIKQYRHPIGYRDWELPAGLLDVEGEAPLAAAQRELAEEADLEAADWSPLCQFFSSPGGSSEIITVFRARSLTPAALAFDRHAEESELELRWEPFDDVLAAVLEGRVRNAILANAVLNAHARR</sequence>
<dbReference type="GO" id="GO:0006753">
    <property type="term" value="P:nucleoside phosphate metabolic process"/>
    <property type="evidence" value="ECO:0007669"/>
    <property type="project" value="TreeGrafter"/>
</dbReference>
<dbReference type="RefSeq" id="WP_104094858.1">
    <property type="nucleotide sequence ID" value="NZ_PJJX01000002.1"/>
</dbReference>
<gene>
    <name evidence="3" type="ORF">E3N84_02175</name>
</gene>
<evidence type="ECO:0000313" key="3">
    <source>
        <dbReference type="EMBL" id="TFB78976.1"/>
    </source>
</evidence>